<dbReference type="Gramene" id="Pp3c4_4390V3.1">
    <property type="protein sequence ID" value="PAC:32921469.CDS.1"/>
    <property type="gene ID" value="Pp3c4_4390"/>
</dbReference>
<proteinExistence type="predicted"/>
<dbReference type="RefSeq" id="XP_024372652.1">
    <property type="nucleotide sequence ID" value="XM_024516884.2"/>
</dbReference>
<feature type="transmembrane region" description="Helical" evidence="1">
    <location>
        <begin position="274"/>
        <end position="295"/>
    </location>
</feature>
<dbReference type="EMBL" id="ABEU02000004">
    <property type="protein sequence ID" value="PNR54868.1"/>
    <property type="molecule type" value="Genomic_DNA"/>
</dbReference>
<evidence type="ECO:0000313" key="2">
    <source>
        <dbReference type="EMBL" id="PNR54868.1"/>
    </source>
</evidence>
<reference evidence="2 4" key="1">
    <citation type="journal article" date="2008" name="Science">
        <title>The Physcomitrella genome reveals evolutionary insights into the conquest of land by plants.</title>
        <authorList>
            <person name="Rensing S."/>
            <person name="Lang D."/>
            <person name="Zimmer A."/>
            <person name="Terry A."/>
            <person name="Salamov A."/>
            <person name="Shapiro H."/>
            <person name="Nishiyama T."/>
            <person name="Perroud P.-F."/>
            <person name="Lindquist E."/>
            <person name="Kamisugi Y."/>
            <person name="Tanahashi T."/>
            <person name="Sakakibara K."/>
            <person name="Fujita T."/>
            <person name="Oishi K."/>
            <person name="Shin-I T."/>
            <person name="Kuroki Y."/>
            <person name="Toyoda A."/>
            <person name="Suzuki Y."/>
            <person name="Hashimoto A."/>
            <person name="Yamaguchi K."/>
            <person name="Sugano A."/>
            <person name="Kohara Y."/>
            <person name="Fujiyama A."/>
            <person name="Anterola A."/>
            <person name="Aoki S."/>
            <person name="Ashton N."/>
            <person name="Barbazuk W.B."/>
            <person name="Barker E."/>
            <person name="Bennetzen J."/>
            <person name="Bezanilla M."/>
            <person name="Blankenship R."/>
            <person name="Cho S.H."/>
            <person name="Dutcher S."/>
            <person name="Estelle M."/>
            <person name="Fawcett J.A."/>
            <person name="Gundlach H."/>
            <person name="Hanada K."/>
            <person name="Heyl A."/>
            <person name="Hicks K.A."/>
            <person name="Hugh J."/>
            <person name="Lohr M."/>
            <person name="Mayer K."/>
            <person name="Melkozernov A."/>
            <person name="Murata T."/>
            <person name="Nelson D."/>
            <person name="Pils B."/>
            <person name="Prigge M."/>
            <person name="Reiss B."/>
            <person name="Renner T."/>
            <person name="Rombauts S."/>
            <person name="Rushton P."/>
            <person name="Sanderfoot A."/>
            <person name="Schween G."/>
            <person name="Shiu S.-H."/>
            <person name="Stueber K."/>
            <person name="Theodoulou F.L."/>
            <person name="Tu H."/>
            <person name="Van de Peer Y."/>
            <person name="Verrier P.J."/>
            <person name="Waters E."/>
            <person name="Wood A."/>
            <person name="Yang L."/>
            <person name="Cove D."/>
            <person name="Cuming A."/>
            <person name="Hasebe M."/>
            <person name="Lucas S."/>
            <person name="Mishler D.B."/>
            <person name="Reski R."/>
            <person name="Grigoriev I."/>
            <person name="Quatrano R.S."/>
            <person name="Boore J.L."/>
        </authorList>
    </citation>
    <scope>NUCLEOTIDE SEQUENCE [LARGE SCALE GENOMIC DNA]</scope>
    <source>
        <strain evidence="3 4">cv. Gransden 2004</strain>
    </source>
</reference>
<feature type="transmembrane region" description="Helical" evidence="1">
    <location>
        <begin position="141"/>
        <end position="160"/>
    </location>
</feature>
<feature type="transmembrane region" description="Helical" evidence="1">
    <location>
        <begin position="315"/>
        <end position="339"/>
    </location>
</feature>
<dbReference type="GO" id="GO:0016020">
    <property type="term" value="C:membrane"/>
    <property type="evidence" value="ECO:0000318"/>
    <property type="project" value="GO_Central"/>
</dbReference>
<dbReference type="PANTHER" id="PTHR33133">
    <property type="entry name" value="OS08G0107100 PROTEIN-RELATED"/>
    <property type="match status" value="1"/>
</dbReference>
<keyword evidence="4" id="KW-1185">Reference proteome</keyword>
<sequence>MDRQHEPRALDFGKLNDMEAQEYDEEAALLDYISARQKQTIVESARWTGYSETHPIMQVLDIMRESTTILRKHSSILLVMGLIFAVPLSILLLSDVPLLFPVMDDFVRLMQLAAEQRFGQKSHRTGYRRLAEIVMSNVVDIPLSALFSPLLKAGVAYVVASTYIRKRVTLTEVLEIMQKIGVLLVQTFLWTCSVYLTFSSMFAALLWLASRISKASTIFTNASLLAVVFVGLTLVVGLAFVNVMCNLAYVVTILEGAHARQALVQSIRLLKGKFQVSLLLFLITNVNAALLDILFEFHIIQNADASLGHEKYWEAPLLVSMHSFVHLFDAIMVCVLYYICKGSEIESGGLHCVPDHHSRPNDLTEARSPVTVRSPFAVR</sequence>
<dbReference type="PANTHER" id="PTHR33133:SF1">
    <property type="entry name" value="EXPRESSED PROTEIN-RELATED"/>
    <property type="match status" value="1"/>
</dbReference>
<dbReference type="OrthoDB" id="1926790at2759"/>
<keyword evidence="1" id="KW-1133">Transmembrane helix</keyword>
<keyword evidence="1" id="KW-0472">Membrane</keyword>
<dbReference type="Proteomes" id="UP000006727">
    <property type="component" value="Chromosome 4"/>
</dbReference>
<dbReference type="PaxDb" id="3218-PP1S188_12V6.1"/>
<keyword evidence="1" id="KW-0812">Transmembrane</keyword>
<dbReference type="EnsemblPlants" id="Pp3c4_4390V3.1">
    <property type="protein sequence ID" value="PAC:32921469.CDS.1"/>
    <property type="gene ID" value="Pp3c4_4390"/>
</dbReference>
<dbReference type="GeneID" id="112280923"/>
<reference evidence="2 4" key="2">
    <citation type="journal article" date="2018" name="Plant J.">
        <title>The Physcomitrella patens chromosome-scale assembly reveals moss genome structure and evolution.</title>
        <authorList>
            <person name="Lang D."/>
            <person name="Ullrich K.K."/>
            <person name="Murat F."/>
            <person name="Fuchs J."/>
            <person name="Jenkins J."/>
            <person name="Haas F.B."/>
            <person name="Piednoel M."/>
            <person name="Gundlach H."/>
            <person name="Van Bel M."/>
            <person name="Meyberg R."/>
            <person name="Vives C."/>
            <person name="Morata J."/>
            <person name="Symeonidi A."/>
            <person name="Hiss M."/>
            <person name="Muchero W."/>
            <person name="Kamisugi Y."/>
            <person name="Saleh O."/>
            <person name="Blanc G."/>
            <person name="Decker E.L."/>
            <person name="van Gessel N."/>
            <person name="Grimwood J."/>
            <person name="Hayes R.D."/>
            <person name="Graham S.W."/>
            <person name="Gunter L.E."/>
            <person name="McDaniel S.F."/>
            <person name="Hoernstein S.N.W."/>
            <person name="Larsson A."/>
            <person name="Li F.W."/>
            <person name="Perroud P.F."/>
            <person name="Phillips J."/>
            <person name="Ranjan P."/>
            <person name="Rokshar D.S."/>
            <person name="Rothfels C.J."/>
            <person name="Schneider L."/>
            <person name="Shu S."/>
            <person name="Stevenson D.W."/>
            <person name="Thummler F."/>
            <person name="Tillich M."/>
            <person name="Villarreal Aguilar J.C."/>
            <person name="Widiez T."/>
            <person name="Wong G.K."/>
            <person name="Wymore A."/>
            <person name="Zhang Y."/>
            <person name="Zimmer A.D."/>
            <person name="Quatrano R.S."/>
            <person name="Mayer K.F.X."/>
            <person name="Goodstein D."/>
            <person name="Casacuberta J.M."/>
            <person name="Vandepoele K."/>
            <person name="Reski R."/>
            <person name="Cuming A.C."/>
            <person name="Tuskan G.A."/>
            <person name="Maumus F."/>
            <person name="Salse J."/>
            <person name="Schmutz J."/>
            <person name="Rensing S.A."/>
        </authorList>
    </citation>
    <scope>NUCLEOTIDE SEQUENCE [LARGE SCALE GENOMIC DNA]</scope>
    <source>
        <strain evidence="3 4">cv. Gransden 2004</strain>
    </source>
</reference>
<gene>
    <name evidence="3" type="primary">LOC112280923</name>
    <name evidence="2" type="ORF">PHYPA_005761</name>
</gene>
<evidence type="ECO:0000313" key="4">
    <source>
        <dbReference type="Proteomes" id="UP000006727"/>
    </source>
</evidence>
<evidence type="ECO:0000256" key="1">
    <source>
        <dbReference type="SAM" id="Phobius"/>
    </source>
</evidence>
<feature type="transmembrane region" description="Helical" evidence="1">
    <location>
        <begin position="222"/>
        <end position="254"/>
    </location>
</feature>
<organism evidence="2">
    <name type="scientific">Physcomitrium patens</name>
    <name type="common">Spreading-leaved earth moss</name>
    <name type="synonym">Physcomitrella patens</name>
    <dbReference type="NCBI Taxonomy" id="3218"/>
    <lineage>
        <taxon>Eukaryota</taxon>
        <taxon>Viridiplantae</taxon>
        <taxon>Streptophyta</taxon>
        <taxon>Embryophyta</taxon>
        <taxon>Bryophyta</taxon>
        <taxon>Bryophytina</taxon>
        <taxon>Bryopsida</taxon>
        <taxon>Funariidae</taxon>
        <taxon>Funariales</taxon>
        <taxon>Funariaceae</taxon>
        <taxon>Physcomitrium</taxon>
    </lineage>
</organism>
<feature type="transmembrane region" description="Helical" evidence="1">
    <location>
        <begin position="76"/>
        <end position="100"/>
    </location>
</feature>
<feature type="transmembrane region" description="Helical" evidence="1">
    <location>
        <begin position="181"/>
        <end position="210"/>
    </location>
</feature>
<dbReference type="Gramene" id="Pp3c4_4390V3.2">
    <property type="protein sequence ID" value="PAC:32921470.CDS.1"/>
    <property type="gene ID" value="Pp3c4_4390"/>
</dbReference>
<dbReference type="AlphaFoldDB" id="A0A2K1KM56"/>
<protein>
    <submittedName>
        <fullName evidence="2 3">Uncharacterized protein</fullName>
    </submittedName>
</protein>
<reference evidence="3" key="3">
    <citation type="submission" date="2020-12" db="UniProtKB">
        <authorList>
            <consortium name="EnsemblPlants"/>
        </authorList>
    </citation>
    <scope>IDENTIFICATION</scope>
</reference>
<dbReference type="EnsemblPlants" id="Pp3c4_4390V3.2">
    <property type="protein sequence ID" value="PAC:32921470.CDS.1"/>
    <property type="gene ID" value="Pp3c4_4390"/>
</dbReference>
<name>A0A2K1KM56_PHYPA</name>
<evidence type="ECO:0000313" key="3">
    <source>
        <dbReference type="EnsemblPlants" id="PAC:32921469.CDS.1"/>
    </source>
</evidence>
<accession>A0A2K1KM56</accession>